<evidence type="ECO:0000256" key="1">
    <source>
        <dbReference type="SAM" id="MobiDB-lite"/>
    </source>
</evidence>
<keyword evidence="5" id="KW-1185">Reference proteome</keyword>
<dbReference type="OrthoDB" id="2610385at2"/>
<evidence type="ECO:0000256" key="2">
    <source>
        <dbReference type="SAM" id="Phobius"/>
    </source>
</evidence>
<keyword evidence="2" id="KW-0812">Transmembrane</keyword>
<evidence type="ECO:0000313" key="5">
    <source>
        <dbReference type="Proteomes" id="UP000276128"/>
    </source>
</evidence>
<evidence type="ECO:0000313" key="4">
    <source>
        <dbReference type="EMBL" id="RTE10960.1"/>
    </source>
</evidence>
<feature type="chain" id="PRO_5019155544" evidence="3">
    <location>
        <begin position="29"/>
        <end position="143"/>
    </location>
</feature>
<keyword evidence="2" id="KW-0472">Membrane</keyword>
<gene>
    <name evidence="4" type="ORF">EJQ19_04275</name>
</gene>
<keyword evidence="2" id="KW-1133">Transmembrane helix</keyword>
<feature type="signal peptide" evidence="3">
    <location>
        <begin position="1"/>
        <end position="28"/>
    </location>
</feature>
<proteinExistence type="predicted"/>
<comment type="caution">
    <text evidence="4">The sequence shown here is derived from an EMBL/GenBank/DDBJ whole genome shotgun (WGS) entry which is preliminary data.</text>
</comment>
<accession>A0A430JIW7</accession>
<dbReference type="AlphaFoldDB" id="A0A430JIW7"/>
<reference evidence="4 5" key="1">
    <citation type="submission" date="2018-12" db="EMBL/GenBank/DDBJ databases">
        <title>Bacillus ochoae sp. nov., Paenibacillus whitsoniae sp. nov., Paenibacillus spiritus sp. nov. Isolated from the Mars Exploration Rover during spacecraft assembly.</title>
        <authorList>
            <person name="Seuylemezian A."/>
            <person name="Vaishampayan P."/>
        </authorList>
    </citation>
    <scope>NUCLEOTIDE SEQUENCE [LARGE SCALE GENOMIC DNA]</scope>
    <source>
        <strain evidence="4 5">MER 54</strain>
    </source>
</reference>
<keyword evidence="3" id="KW-0732">Signal</keyword>
<evidence type="ECO:0000256" key="3">
    <source>
        <dbReference type="SAM" id="SignalP"/>
    </source>
</evidence>
<feature type="transmembrane region" description="Helical" evidence="2">
    <location>
        <begin position="86"/>
        <end position="104"/>
    </location>
</feature>
<feature type="region of interest" description="Disordered" evidence="1">
    <location>
        <begin position="45"/>
        <end position="82"/>
    </location>
</feature>
<dbReference type="Proteomes" id="UP000276128">
    <property type="component" value="Unassembled WGS sequence"/>
</dbReference>
<dbReference type="EMBL" id="RXHU01000014">
    <property type="protein sequence ID" value="RTE10960.1"/>
    <property type="molecule type" value="Genomic_DNA"/>
</dbReference>
<feature type="compositionally biased region" description="Basic and acidic residues" evidence="1">
    <location>
        <begin position="65"/>
        <end position="82"/>
    </location>
</feature>
<sequence length="143" mass="15652">MKPRKRWVKKVLLIALIAGVIGASAAAAAEMVSPEHREAAFNHVKQSAQQFIPKSNEKPISGHVSSEHDKGLREAGHEHHDDGMKAGMAVGGTVLAAGLLYWIVRGRKRNSKLLKSNSTHAILPTSDFLDQWENNLINSKETN</sequence>
<protein>
    <submittedName>
        <fullName evidence="4">Uncharacterized protein</fullName>
    </submittedName>
</protein>
<name>A0A430JIW7_9BACL</name>
<dbReference type="RefSeq" id="WP_126139960.1">
    <property type="nucleotide sequence ID" value="NZ_RXHU01000014.1"/>
</dbReference>
<organism evidence="4 5">
    <name type="scientific">Paenibacillus whitsoniae</name>
    <dbReference type="NCBI Taxonomy" id="2496558"/>
    <lineage>
        <taxon>Bacteria</taxon>
        <taxon>Bacillati</taxon>
        <taxon>Bacillota</taxon>
        <taxon>Bacilli</taxon>
        <taxon>Bacillales</taxon>
        <taxon>Paenibacillaceae</taxon>
        <taxon>Paenibacillus</taxon>
    </lineage>
</organism>